<dbReference type="EMBL" id="BPQR01000084">
    <property type="protein sequence ID" value="GJE08627.1"/>
    <property type="molecule type" value="Genomic_DNA"/>
</dbReference>
<feature type="compositionally biased region" description="Basic and acidic residues" evidence="1">
    <location>
        <begin position="97"/>
        <end position="109"/>
    </location>
</feature>
<evidence type="ECO:0000256" key="2">
    <source>
        <dbReference type="SAM" id="Phobius"/>
    </source>
</evidence>
<keyword evidence="4" id="KW-1185">Reference proteome</keyword>
<evidence type="ECO:0000313" key="4">
    <source>
        <dbReference type="Proteomes" id="UP001055102"/>
    </source>
</evidence>
<evidence type="ECO:0000256" key="1">
    <source>
        <dbReference type="SAM" id="MobiDB-lite"/>
    </source>
</evidence>
<organism evidence="3 4">
    <name type="scientific">Methylobacterium jeotgali</name>
    <dbReference type="NCBI Taxonomy" id="381630"/>
    <lineage>
        <taxon>Bacteria</taxon>
        <taxon>Pseudomonadati</taxon>
        <taxon>Pseudomonadota</taxon>
        <taxon>Alphaproteobacteria</taxon>
        <taxon>Hyphomicrobiales</taxon>
        <taxon>Methylobacteriaceae</taxon>
        <taxon>Methylobacterium</taxon>
    </lineage>
</organism>
<keyword evidence="2" id="KW-0812">Transmembrane</keyword>
<feature type="region of interest" description="Disordered" evidence="1">
    <location>
        <begin position="65"/>
        <end position="142"/>
    </location>
</feature>
<keyword evidence="2" id="KW-0472">Membrane</keyword>
<feature type="compositionally biased region" description="Polar residues" evidence="1">
    <location>
        <begin position="114"/>
        <end position="125"/>
    </location>
</feature>
<feature type="transmembrane region" description="Helical" evidence="2">
    <location>
        <begin position="6"/>
        <end position="33"/>
    </location>
</feature>
<reference evidence="3" key="1">
    <citation type="journal article" date="2021" name="Front. Microbiol.">
        <title>Comprehensive Comparative Genomics and Phenotyping of Methylobacterium Species.</title>
        <authorList>
            <person name="Alessa O."/>
            <person name="Ogura Y."/>
            <person name="Fujitani Y."/>
            <person name="Takami H."/>
            <person name="Hayashi T."/>
            <person name="Sahin N."/>
            <person name="Tani A."/>
        </authorList>
    </citation>
    <scope>NUCLEOTIDE SEQUENCE</scope>
    <source>
        <strain evidence="3">LMG 23639</strain>
    </source>
</reference>
<feature type="compositionally biased region" description="Polar residues" evidence="1">
    <location>
        <begin position="65"/>
        <end position="83"/>
    </location>
</feature>
<sequence>MEALLVALALAPVTIILFFIFFALLAILIAILFPKFSRSFVIAFLCLTVAAYALTYLPDQPRDVSTTSGDQAVSTSKSLSATEASGDESDSYWSRSLRTDPKSGSEAREMPSGSRPQNGGTTWTGPASAVRTPPTPAPTGNPGRCLLRVEGTTYLDDVCNVSISQDGSFTIGTAEHREGLTYFAIVNRQGDGTMLGFWNERIGATHAQTPLGRLKRNGACWENARASVCAWR</sequence>
<name>A0ABQ4SZM5_9HYPH</name>
<gene>
    <name evidence="3" type="ORF">AOPFMNJM_3970</name>
</gene>
<reference evidence="3" key="2">
    <citation type="submission" date="2021-08" db="EMBL/GenBank/DDBJ databases">
        <authorList>
            <person name="Tani A."/>
            <person name="Ola A."/>
            <person name="Ogura Y."/>
            <person name="Katsura K."/>
            <person name="Hayashi T."/>
        </authorList>
    </citation>
    <scope>NUCLEOTIDE SEQUENCE</scope>
    <source>
        <strain evidence="3">LMG 23639</strain>
    </source>
</reference>
<feature type="transmembrane region" description="Helical" evidence="2">
    <location>
        <begin position="40"/>
        <end position="57"/>
    </location>
</feature>
<proteinExistence type="predicted"/>
<comment type="caution">
    <text evidence="3">The sequence shown here is derived from an EMBL/GenBank/DDBJ whole genome shotgun (WGS) entry which is preliminary data.</text>
</comment>
<protein>
    <submittedName>
        <fullName evidence="3">Uncharacterized protein</fullName>
    </submittedName>
</protein>
<evidence type="ECO:0000313" key="3">
    <source>
        <dbReference type="EMBL" id="GJE08627.1"/>
    </source>
</evidence>
<accession>A0ABQ4SZM5</accession>
<dbReference type="Proteomes" id="UP001055102">
    <property type="component" value="Unassembled WGS sequence"/>
</dbReference>
<keyword evidence="2" id="KW-1133">Transmembrane helix</keyword>